<name>A0ABQ6CAE6_9HYPH</name>
<dbReference type="Proteomes" id="UP001156882">
    <property type="component" value="Unassembled WGS sequence"/>
</dbReference>
<feature type="compositionally biased region" description="Polar residues" evidence="1">
    <location>
        <begin position="605"/>
        <end position="622"/>
    </location>
</feature>
<accession>A0ABQ6CAE6</accession>
<sequence length="622" mass="65330">MKRIGLSLAAIAAALVALVLIVPSLAPESALREALTRQLVALTGRPVRIDGPVRLSWAPLPTLLVEKVTIPGPDGMPPLLVSDKLQGELNLTPLLIGRLEVSSLMLKRARIGLTTTKTHDHSWDFKTGVLADAANGHFEKAMPISALRLVDSTIQYADAGGQSTTVSIEDATLAWSGLTDAMSASGIINWRDRNAEVSVAIAEPASLISGGKSDMRARIKGEMLNLTTSGTVDGDGRLQGQVTANGASLRETLRWLGLPLPDGHSLAAFEVQSPVTVDPTGISLDDVQLTLDGNEAEGSLLIQLAGERPKVSGTLAADTIDLSAYSSEVQLSRGMPRQWRDDRINIKSLMVSDLDVRISAGETVIDKIKLGRTAATISSHDGVFEFALGEAAAYGGTLKGNVTLKSTGNAVEFTATGNFDSVEMGKSLPDFFGFHHLEGTGEGTIEINGTGASVAELSRSLEGRADIKVGNGALVGIDLADLMQKIEKRPLSARFESGYGGRTTFDTAQASFKITGGLAKTTDCRLDNGSLSVTLAGQSNIALRSLDMAGMANWSDGDGASPFRLPFRVSGGWDVPVVEPDTEALIRRSGAAAPLLRSFAKPGQDVTQDSVTSVPASSAQAQ</sequence>
<dbReference type="PANTHER" id="PTHR30441">
    <property type="entry name" value="DUF748 DOMAIN-CONTAINING PROTEIN"/>
    <property type="match status" value="1"/>
</dbReference>
<evidence type="ECO:0000313" key="4">
    <source>
        <dbReference type="Proteomes" id="UP001156882"/>
    </source>
</evidence>
<proteinExistence type="predicted"/>
<comment type="caution">
    <text evidence="3">The sequence shown here is derived from an EMBL/GenBank/DDBJ whole genome shotgun (WGS) entry which is preliminary data.</text>
</comment>
<evidence type="ECO:0000256" key="1">
    <source>
        <dbReference type="SAM" id="MobiDB-lite"/>
    </source>
</evidence>
<protein>
    <submittedName>
        <fullName evidence="3">Cell envelope biogenesis protein AsmA</fullName>
    </submittedName>
</protein>
<dbReference type="InterPro" id="IPR007844">
    <property type="entry name" value="AsmA"/>
</dbReference>
<organism evidence="3 4">
    <name type="scientific">Labrys miyagiensis</name>
    <dbReference type="NCBI Taxonomy" id="346912"/>
    <lineage>
        <taxon>Bacteria</taxon>
        <taxon>Pseudomonadati</taxon>
        <taxon>Pseudomonadota</taxon>
        <taxon>Alphaproteobacteria</taxon>
        <taxon>Hyphomicrobiales</taxon>
        <taxon>Xanthobacteraceae</taxon>
        <taxon>Labrys</taxon>
    </lineage>
</organism>
<keyword evidence="4" id="KW-1185">Reference proteome</keyword>
<evidence type="ECO:0000313" key="3">
    <source>
        <dbReference type="EMBL" id="GLS17105.1"/>
    </source>
</evidence>
<gene>
    <name evidence="3" type="primary">amsA</name>
    <name evidence="3" type="ORF">GCM10007874_01200</name>
</gene>
<evidence type="ECO:0000259" key="2">
    <source>
        <dbReference type="PROSITE" id="PS50937"/>
    </source>
</evidence>
<dbReference type="InterPro" id="IPR052894">
    <property type="entry name" value="AsmA-related"/>
</dbReference>
<dbReference type="Pfam" id="PF05170">
    <property type="entry name" value="AsmA"/>
    <property type="match status" value="2"/>
</dbReference>
<dbReference type="InterPro" id="IPR000551">
    <property type="entry name" value="MerR-type_HTH_dom"/>
</dbReference>
<reference evidence="4" key="1">
    <citation type="journal article" date="2019" name="Int. J. Syst. Evol. Microbiol.">
        <title>The Global Catalogue of Microorganisms (GCM) 10K type strain sequencing project: providing services to taxonomists for standard genome sequencing and annotation.</title>
        <authorList>
            <consortium name="The Broad Institute Genomics Platform"/>
            <consortium name="The Broad Institute Genome Sequencing Center for Infectious Disease"/>
            <person name="Wu L."/>
            <person name="Ma J."/>
        </authorList>
    </citation>
    <scope>NUCLEOTIDE SEQUENCE [LARGE SCALE GENOMIC DNA]</scope>
    <source>
        <strain evidence="4">NBRC 101365</strain>
    </source>
</reference>
<dbReference type="PANTHER" id="PTHR30441:SF4">
    <property type="entry name" value="PROTEIN ASMA"/>
    <property type="match status" value="1"/>
</dbReference>
<feature type="region of interest" description="Disordered" evidence="1">
    <location>
        <begin position="602"/>
        <end position="622"/>
    </location>
</feature>
<feature type="domain" description="HTH merR-type" evidence="2">
    <location>
        <begin position="1"/>
        <end position="17"/>
    </location>
</feature>
<dbReference type="EMBL" id="BSPC01000004">
    <property type="protein sequence ID" value="GLS17105.1"/>
    <property type="molecule type" value="Genomic_DNA"/>
</dbReference>
<dbReference type="RefSeq" id="WP_284309937.1">
    <property type="nucleotide sequence ID" value="NZ_BSPC01000004.1"/>
</dbReference>
<dbReference type="PROSITE" id="PS50937">
    <property type="entry name" value="HTH_MERR_2"/>
    <property type="match status" value="1"/>
</dbReference>